<dbReference type="SMART" id="SM00014">
    <property type="entry name" value="acidPPc"/>
    <property type="match status" value="1"/>
</dbReference>
<protein>
    <submittedName>
        <fullName evidence="10">Phosphatase PAP2 family protein</fullName>
    </submittedName>
</protein>
<dbReference type="InterPro" id="IPR036938">
    <property type="entry name" value="PAP2/HPO_sf"/>
</dbReference>
<proteinExistence type="predicted"/>
<keyword evidence="2" id="KW-1003">Cell membrane</keyword>
<evidence type="ECO:0000256" key="3">
    <source>
        <dbReference type="ARBA" id="ARBA00022692"/>
    </source>
</evidence>
<evidence type="ECO:0000256" key="4">
    <source>
        <dbReference type="ARBA" id="ARBA00022801"/>
    </source>
</evidence>
<comment type="caution">
    <text evidence="10">The sequence shown here is derived from an EMBL/GenBank/DDBJ whole genome shotgun (WGS) entry which is preliminary data.</text>
</comment>
<evidence type="ECO:0000256" key="7">
    <source>
        <dbReference type="SAM" id="Phobius"/>
    </source>
</evidence>
<evidence type="ECO:0000313" key="11">
    <source>
        <dbReference type="Proteomes" id="UP000253817"/>
    </source>
</evidence>
<feature type="transmembrane region" description="Helical" evidence="7">
    <location>
        <begin position="20"/>
        <end position="44"/>
    </location>
</feature>
<dbReference type="RefSeq" id="WP_114546225.1">
    <property type="nucleotide sequence ID" value="NZ_PPTT01000012.1"/>
</dbReference>
<dbReference type="EMBL" id="QICC01000087">
    <property type="protein sequence ID" value="RNM40360.1"/>
    <property type="molecule type" value="Genomic_DNA"/>
</dbReference>
<evidence type="ECO:0000256" key="6">
    <source>
        <dbReference type="ARBA" id="ARBA00023136"/>
    </source>
</evidence>
<keyword evidence="6 7" id="KW-0472">Membrane</keyword>
<feature type="transmembrane region" description="Helical" evidence="7">
    <location>
        <begin position="51"/>
        <end position="70"/>
    </location>
</feature>
<evidence type="ECO:0000313" key="9">
    <source>
        <dbReference type="EMBL" id="RDB68916.1"/>
    </source>
</evidence>
<dbReference type="Proteomes" id="UP000270112">
    <property type="component" value="Unassembled WGS sequence"/>
</dbReference>
<dbReference type="InterPro" id="IPR000326">
    <property type="entry name" value="PAP2/HPO"/>
</dbReference>
<keyword evidence="11" id="KW-1185">Reference proteome</keyword>
<name>A0A3N0IV75_9ACTN</name>
<dbReference type="PANTHER" id="PTHR14969:SF62">
    <property type="entry name" value="DECAPRENYLPHOSPHORYL-5-PHOSPHORIBOSE PHOSPHATASE RV3807C-RELATED"/>
    <property type="match status" value="1"/>
</dbReference>
<feature type="domain" description="Phosphatidic acid phosphatase type 2/haloperoxidase" evidence="8">
    <location>
        <begin position="51"/>
        <end position="167"/>
    </location>
</feature>
<keyword evidence="4" id="KW-0378">Hydrolase</keyword>
<reference evidence="10" key="3">
    <citation type="journal article" date="2019" name="Microbiol. Resour. Announc.">
        <title>Draft Genome Sequences of Type Strains of Gordonibacter faecihominis, Paraeggerthella hongkongensis, Parvibacter caecicola,Slackia equolifaciens, Slackia faecicanis, and Slackia isoflavoniconvertens.</title>
        <authorList>
            <person name="Danylec N."/>
            <person name="Stoll D.A."/>
            <person name="Dotsch A."/>
            <person name="Huch M."/>
        </authorList>
    </citation>
    <scope>NUCLEOTIDE SEQUENCE</scope>
    <source>
        <strain evidence="10">DSM 16107</strain>
    </source>
</reference>
<gene>
    <name evidence="9" type="ORF">C1876_08150</name>
    <name evidence="10" type="ORF">DMP09_14685</name>
</gene>
<keyword evidence="5 7" id="KW-1133">Transmembrane helix</keyword>
<evidence type="ECO:0000256" key="2">
    <source>
        <dbReference type="ARBA" id="ARBA00022475"/>
    </source>
</evidence>
<keyword evidence="3 7" id="KW-0812">Transmembrane</keyword>
<sequence length="189" mass="19552">MDIAILDAIQEHLRSPLLDTVMLIATHLGDLALVWLIASAVLIALPRYRRFGVAVFVAVAVTAALGMLVLKPLFGRARPFVTYEFAGLLIPPPSGDSFPSNHSMVSFAAAAALCCLPGKGKGIVLVKVAAVLVAGLIAFSRLYLYVHYPTDILAGAVIGVAVGLASVGVVTRLWPPSATPPGSAGTPSA</sequence>
<reference evidence="9 11" key="1">
    <citation type="journal article" date="2018" name="Elife">
        <title>Discovery and characterization of a prevalent human gut bacterial enzyme sufficient for the inactivation of a family of plant toxins.</title>
        <authorList>
            <person name="Koppel N."/>
            <person name="Bisanz J.E."/>
            <person name="Pandelia M.E."/>
            <person name="Turnbaugh P.J."/>
            <person name="Balskus E.P."/>
        </authorList>
    </citation>
    <scope>NUCLEOTIDE SEQUENCE [LARGE SCALE GENOMIC DNA]</scope>
    <source>
        <strain evidence="9 11">DSM 16107</strain>
    </source>
</reference>
<reference evidence="12" key="2">
    <citation type="submission" date="2018-05" db="EMBL/GenBank/DDBJ databases">
        <title>Genome Sequencing of selected type strains of the family Eggerthellaceae.</title>
        <authorList>
            <person name="Danylec N."/>
            <person name="Stoll D.A."/>
            <person name="Doetsch A."/>
            <person name="Huch M."/>
        </authorList>
    </citation>
    <scope>NUCLEOTIDE SEQUENCE [LARGE SCALE GENOMIC DNA]</scope>
    <source>
        <strain evidence="12">DSM 16107</strain>
    </source>
</reference>
<evidence type="ECO:0000259" key="8">
    <source>
        <dbReference type="SMART" id="SM00014"/>
    </source>
</evidence>
<dbReference type="GO" id="GO:0005886">
    <property type="term" value="C:plasma membrane"/>
    <property type="evidence" value="ECO:0007669"/>
    <property type="project" value="UniProtKB-SubCell"/>
</dbReference>
<dbReference type="OrthoDB" id="5289372at2"/>
<dbReference type="Gene3D" id="1.20.144.10">
    <property type="entry name" value="Phosphatidic acid phosphatase type 2/haloperoxidase"/>
    <property type="match status" value="1"/>
</dbReference>
<evidence type="ECO:0000256" key="5">
    <source>
        <dbReference type="ARBA" id="ARBA00022989"/>
    </source>
</evidence>
<dbReference type="GO" id="GO:0016787">
    <property type="term" value="F:hydrolase activity"/>
    <property type="evidence" value="ECO:0007669"/>
    <property type="project" value="UniProtKB-KW"/>
</dbReference>
<dbReference type="SUPFAM" id="SSF48317">
    <property type="entry name" value="Acid phosphatase/Vanadium-dependent haloperoxidase"/>
    <property type="match status" value="1"/>
</dbReference>
<dbReference type="Proteomes" id="UP000253817">
    <property type="component" value="Unassembled WGS sequence"/>
</dbReference>
<feature type="transmembrane region" description="Helical" evidence="7">
    <location>
        <begin position="152"/>
        <end position="174"/>
    </location>
</feature>
<dbReference type="PANTHER" id="PTHR14969">
    <property type="entry name" value="SPHINGOSINE-1-PHOSPHATE PHOSPHOHYDROLASE"/>
    <property type="match status" value="1"/>
</dbReference>
<dbReference type="Pfam" id="PF01569">
    <property type="entry name" value="PAP2"/>
    <property type="match status" value="1"/>
</dbReference>
<dbReference type="EMBL" id="PPTT01000012">
    <property type="protein sequence ID" value="RDB68916.1"/>
    <property type="molecule type" value="Genomic_DNA"/>
</dbReference>
<evidence type="ECO:0000313" key="12">
    <source>
        <dbReference type="Proteomes" id="UP000270112"/>
    </source>
</evidence>
<organism evidence="10 12">
    <name type="scientific">Eggerthella sinensis</name>
    <dbReference type="NCBI Taxonomy" id="242230"/>
    <lineage>
        <taxon>Bacteria</taxon>
        <taxon>Bacillati</taxon>
        <taxon>Actinomycetota</taxon>
        <taxon>Coriobacteriia</taxon>
        <taxon>Eggerthellales</taxon>
        <taxon>Eggerthellaceae</taxon>
        <taxon>Eggerthella</taxon>
    </lineage>
</organism>
<accession>A0A3N0IV75</accession>
<dbReference type="AlphaFoldDB" id="A0A3N0IV75"/>
<evidence type="ECO:0000313" key="10">
    <source>
        <dbReference type="EMBL" id="RNM40360.1"/>
    </source>
</evidence>
<evidence type="ECO:0000256" key="1">
    <source>
        <dbReference type="ARBA" id="ARBA00004651"/>
    </source>
</evidence>
<feature type="transmembrane region" description="Helical" evidence="7">
    <location>
        <begin position="123"/>
        <end position="146"/>
    </location>
</feature>
<comment type="subcellular location">
    <subcellularLocation>
        <location evidence="1">Cell membrane</location>
        <topology evidence="1">Multi-pass membrane protein</topology>
    </subcellularLocation>
</comment>